<comment type="caution">
    <text evidence="13">The sequence shown here is derived from an EMBL/GenBank/DDBJ whole genome shotgun (WGS) entry which is preliminary data.</text>
</comment>
<keyword evidence="8 10" id="KW-1133">Transmembrane helix</keyword>
<evidence type="ECO:0000256" key="5">
    <source>
        <dbReference type="ARBA" id="ARBA00022679"/>
    </source>
</evidence>
<evidence type="ECO:0000256" key="9">
    <source>
        <dbReference type="ARBA" id="ARBA00023012"/>
    </source>
</evidence>
<dbReference type="InterPro" id="IPR003661">
    <property type="entry name" value="HisK_dim/P_dom"/>
</dbReference>
<dbReference type="RefSeq" id="WP_136384641.1">
    <property type="nucleotide sequence ID" value="NZ_SSOD01000006.1"/>
</dbReference>
<dbReference type="CDD" id="cd00082">
    <property type="entry name" value="HisKA"/>
    <property type="match status" value="1"/>
</dbReference>
<dbReference type="InterPro" id="IPR003660">
    <property type="entry name" value="HAMP_dom"/>
</dbReference>
<reference evidence="13 14" key="1">
    <citation type="submission" date="2019-04" db="EMBL/GenBank/DDBJ databases">
        <title>Azoarcus rhizosphaerae sp. nov. isolated from rhizosphere of Ficus religiosa.</title>
        <authorList>
            <person name="Lin S.-Y."/>
            <person name="Hameed A."/>
            <person name="Hsu Y.-H."/>
            <person name="Young C.-C."/>
        </authorList>
    </citation>
    <scope>NUCLEOTIDE SEQUENCE [LARGE SCALE GENOMIC DNA]</scope>
    <source>
        <strain evidence="13 14">CC-YHH848</strain>
    </source>
</reference>
<keyword evidence="6 10" id="KW-0812">Transmembrane</keyword>
<feature type="transmembrane region" description="Helical" evidence="10">
    <location>
        <begin position="12"/>
        <end position="32"/>
    </location>
</feature>
<dbReference type="AlphaFoldDB" id="A0A4S4AQL1"/>
<dbReference type="Pfam" id="PF00512">
    <property type="entry name" value="HisKA"/>
    <property type="match status" value="1"/>
</dbReference>
<feature type="domain" description="HAMP" evidence="12">
    <location>
        <begin position="157"/>
        <end position="210"/>
    </location>
</feature>
<dbReference type="CDD" id="cd00075">
    <property type="entry name" value="HATPase"/>
    <property type="match status" value="1"/>
</dbReference>
<comment type="subcellular location">
    <subcellularLocation>
        <location evidence="2">Membrane</location>
    </subcellularLocation>
</comment>
<dbReference type="InterPro" id="IPR003594">
    <property type="entry name" value="HATPase_dom"/>
</dbReference>
<dbReference type="GO" id="GO:0000155">
    <property type="term" value="F:phosphorelay sensor kinase activity"/>
    <property type="evidence" value="ECO:0007669"/>
    <property type="project" value="InterPro"/>
</dbReference>
<dbReference type="EMBL" id="SSOD01000006">
    <property type="protein sequence ID" value="THF61567.1"/>
    <property type="molecule type" value="Genomic_DNA"/>
</dbReference>
<sequence length="426" mass="46903">MKASLSRRLFRTIFAVGLINVLVTLIAVEFIYEDMEDTILRLELAQERAYLEQGIGEAGRQGWHSSLLTAVYHPDGATDELPEIFRGRPVPFSAEVMIGDKTYLISIERTANRAGVLYLAQDISLLESREDVMQVGMTLLGLCMLLLCFALARVGTRRIAGPLHGLSRHIAHIHPGTAFTRITAHYDDEELADIAATLNHLLDTLEAYVQREKSLVSLASHELRTPVAVIAGALDVLEQRNSLGEADRRTVARIRRAADEMRADVETLLKLARRSGADDEAEDVALTESVREVVTELESGAPEHAGRITCYATGPAPTVQADPALVRMLLRNLIQNAIRHTPDRVNIHIGADSLRIVDTGAGLPEHVRARLADGSDRRVPEDGLGLFIVRLICERLQWRLEIRRSDEGGTVLELLFAPPGAPPVQG</sequence>
<dbReference type="InterPro" id="IPR005467">
    <property type="entry name" value="His_kinase_dom"/>
</dbReference>
<dbReference type="PROSITE" id="PS50109">
    <property type="entry name" value="HIS_KIN"/>
    <property type="match status" value="1"/>
</dbReference>
<dbReference type="GO" id="GO:0005886">
    <property type="term" value="C:plasma membrane"/>
    <property type="evidence" value="ECO:0007669"/>
    <property type="project" value="TreeGrafter"/>
</dbReference>
<keyword evidence="14" id="KW-1185">Reference proteome</keyword>
<evidence type="ECO:0000256" key="7">
    <source>
        <dbReference type="ARBA" id="ARBA00022777"/>
    </source>
</evidence>
<evidence type="ECO:0000259" key="11">
    <source>
        <dbReference type="PROSITE" id="PS50109"/>
    </source>
</evidence>
<evidence type="ECO:0000313" key="13">
    <source>
        <dbReference type="EMBL" id="THF61567.1"/>
    </source>
</evidence>
<evidence type="ECO:0000313" key="14">
    <source>
        <dbReference type="Proteomes" id="UP000307956"/>
    </source>
</evidence>
<evidence type="ECO:0000256" key="4">
    <source>
        <dbReference type="ARBA" id="ARBA00022553"/>
    </source>
</evidence>
<evidence type="ECO:0000259" key="12">
    <source>
        <dbReference type="PROSITE" id="PS50885"/>
    </source>
</evidence>
<dbReference type="Gene3D" id="6.10.340.10">
    <property type="match status" value="1"/>
</dbReference>
<dbReference type="Gene3D" id="1.10.287.130">
    <property type="match status" value="1"/>
</dbReference>
<comment type="catalytic activity">
    <reaction evidence="1">
        <text>ATP + protein L-histidine = ADP + protein N-phospho-L-histidine.</text>
        <dbReference type="EC" id="2.7.13.3"/>
    </reaction>
</comment>
<accession>A0A4S4AQL1</accession>
<evidence type="ECO:0000256" key="2">
    <source>
        <dbReference type="ARBA" id="ARBA00004370"/>
    </source>
</evidence>
<evidence type="ECO:0000256" key="10">
    <source>
        <dbReference type="SAM" id="Phobius"/>
    </source>
</evidence>
<evidence type="ECO:0000256" key="3">
    <source>
        <dbReference type="ARBA" id="ARBA00012438"/>
    </source>
</evidence>
<keyword evidence="4" id="KW-0597">Phosphoprotein</keyword>
<protein>
    <recommendedName>
        <fullName evidence="3">histidine kinase</fullName>
        <ecNumber evidence="3">2.7.13.3</ecNumber>
    </recommendedName>
</protein>
<evidence type="ECO:0000256" key="6">
    <source>
        <dbReference type="ARBA" id="ARBA00022692"/>
    </source>
</evidence>
<dbReference type="PROSITE" id="PS50885">
    <property type="entry name" value="HAMP"/>
    <property type="match status" value="1"/>
</dbReference>
<keyword evidence="7 13" id="KW-0418">Kinase</keyword>
<organism evidence="13 14">
    <name type="scientific">Pseudothauera rhizosphaerae</name>
    <dbReference type="NCBI Taxonomy" id="2565932"/>
    <lineage>
        <taxon>Bacteria</taxon>
        <taxon>Pseudomonadati</taxon>
        <taxon>Pseudomonadota</taxon>
        <taxon>Betaproteobacteria</taxon>
        <taxon>Rhodocyclales</taxon>
        <taxon>Zoogloeaceae</taxon>
        <taxon>Pseudothauera</taxon>
    </lineage>
</organism>
<dbReference type="SUPFAM" id="SSF47384">
    <property type="entry name" value="Homodimeric domain of signal transducing histidine kinase"/>
    <property type="match status" value="1"/>
</dbReference>
<dbReference type="SMART" id="SM00387">
    <property type="entry name" value="HATPase_c"/>
    <property type="match status" value="1"/>
</dbReference>
<keyword evidence="9" id="KW-0902">Two-component regulatory system</keyword>
<dbReference type="InterPro" id="IPR036097">
    <property type="entry name" value="HisK_dim/P_sf"/>
</dbReference>
<keyword evidence="10" id="KW-0472">Membrane</keyword>
<dbReference type="OrthoDB" id="9121563at2"/>
<dbReference type="Pfam" id="PF02518">
    <property type="entry name" value="HATPase_c"/>
    <property type="match status" value="1"/>
</dbReference>
<keyword evidence="5" id="KW-0808">Transferase</keyword>
<gene>
    <name evidence="13" type="ORF">E6O51_08915</name>
</gene>
<dbReference type="SUPFAM" id="SSF55874">
    <property type="entry name" value="ATPase domain of HSP90 chaperone/DNA topoisomerase II/histidine kinase"/>
    <property type="match status" value="1"/>
</dbReference>
<dbReference type="PANTHER" id="PTHR45436">
    <property type="entry name" value="SENSOR HISTIDINE KINASE YKOH"/>
    <property type="match status" value="1"/>
</dbReference>
<proteinExistence type="predicted"/>
<dbReference type="EC" id="2.7.13.3" evidence="3"/>
<feature type="domain" description="Histidine kinase" evidence="11">
    <location>
        <begin position="218"/>
        <end position="420"/>
    </location>
</feature>
<evidence type="ECO:0000256" key="8">
    <source>
        <dbReference type="ARBA" id="ARBA00022989"/>
    </source>
</evidence>
<dbReference type="PANTHER" id="PTHR45436:SF16">
    <property type="entry name" value="HISTIDINE KINASE"/>
    <property type="match status" value="1"/>
</dbReference>
<evidence type="ECO:0000256" key="1">
    <source>
        <dbReference type="ARBA" id="ARBA00000085"/>
    </source>
</evidence>
<dbReference type="Proteomes" id="UP000307956">
    <property type="component" value="Unassembled WGS sequence"/>
</dbReference>
<name>A0A4S4AQL1_9RHOO</name>
<dbReference type="InterPro" id="IPR050428">
    <property type="entry name" value="TCS_sensor_his_kinase"/>
</dbReference>
<dbReference type="SMART" id="SM00388">
    <property type="entry name" value="HisKA"/>
    <property type="match status" value="1"/>
</dbReference>
<dbReference type="SMART" id="SM00304">
    <property type="entry name" value="HAMP"/>
    <property type="match status" value="1"/>
</dbReference>
<dbReference type="InterPro" id="IPR036890">
    <property type="entry name" value="HATPase_C_sf"/>
</dbReference>
<dbReference type="Gene3D" id="3.30.565.10">
    <property type="entry name" value="Histidine kinase-like ATPase, C-terminal domain"/>
    <property type="match status" value="1"/>
</dbReference>